<dbReference type="InterPro" id="IPR029228">
    <property type="entry name" value="Alkyl_sulf_dimr"/>
</dbReference>
<evidence type="ECO:0000259" key="6">
    <source>
        <dbReference type="SMART" id="SM00849"/>
    </source>
</evidence>
<proteinExistence type="evidence at transcript level"/>
<keyword evidence="5" id="KW-0732">Signal</keyword>
<dbReference type="InterPro" id="IPR044097">
    <property type="entry name" value="Bds1/SdsA1_MBL-fold"/>
</dbReference>
<dbReference type="Gene3D" id="1.25.40.880">
    <property type="entry name" value="Alkyl sulfatase, dimerisation domain"/>
    <property type="match status" value="1"/>
</dbReference>
<dbReference type="EMBL" id="LR787806">
    <property type="protein sequence ID" value="CAB3263668.1"/>
    <property type="molecule type" value="mRNA"/>
</dbReference>
<evidence type="ECO:0000256" key="2">
    <source>
        <dbReference type="ARBA" id="ARBA00022801"/>
    </source>
</evidence>
<comment type="similarity">
    <text evidence="4">Belongs to the metallo-beta-lactamase superfamily. Type III sulfatase family.</text>
</comment>
<evidence type="ECO:0000256" key="3">
    <source>
        <dbReference type="ARBA" id="ARBA00022833"/>
    </source>
</evidence>
<dbReference type="Pfam" id="PF00753">
    <property type="entry name" value="Lactamase_B"/>
    <property type="match status" value="1"/>
</dbReference>
<dbReference type="InterPro" id="IPR001279">
    <property type="entry name" value="Metallo-B-lactamas"/>
</dbReference>
<name>A0A6F9DL08_9ASCI</name>
<organism evidence="7">
    <name type="scientific">Phallusia mammillata</name>
    <dbReference type="NCBI Taxonomy" id="59560"/>
    <lineage>
        <taxon>Eukaryota</taxon>
        <taxon>Metazoa</taxon>
        <taxon>Chordata</taxon>
        <taxon>Tunicata</taxon>
        <taxon>Ascidiacea</taxon>
        <taxon>Phlebobranchia</taxon>
        <taxon>Ascidiidae</taxon>
        <taxon>Phallusia</taxon>
    </lineage>
</organism>
<dbReference type="Gene3D" id="3.60.15.30">
    <property type="entry name" value="Metallo-beta-lactamase domain"/>
    <property type="match status" value="1"/>
</dbReference>
<keyword evidence="1" id="KW-0479">Metal-binding</keyword>
<feature type="chain" id="PRO_5026357501" evidence="5">
    <location>
        <begin position="17"/>
        <end position="606"/>
    </location>
</feature>
<dbReference type="GO" id="GO:0018909">
    <property type="term" value="P:dodecyl sulfate metabolic process"/>
    <property type="evidence" value="ECO:0007669"/>
    <property type="project" value="InterPro"/>
</dbReference>
<feature type="signal peptide" evidence="5">
    <location>
        <begin position="1"/>
        <end position="16"/>
    </location>
</feature>
<evidence type="ECO:0000256" key="1">
    <source>
        <dbReference type="ARBA" id="ARBA00022723"/>
    </source>
</evidence>
<sequence length="606" mass="68494">MVNAFIKCAAIAICAAVAWRWFSGSRLPPNGRDVQRVGALESLKEHSRKFDSEKIVQVTDGVHVAIGYALANMIMIEGTDGIILVDTMEHEDVAMKAFKDLRKITSKPLKGIIITHFHLDHVVGAVSLLRQHPEVHIYMHESTKSELARFVRLGEINFARGSRQFGIFLDEDKEKINAGIGPQLMQDANMMHVAPEATHTYKDRETFNLAGVAFELIHTPGETDDQTTVWLADKQVVFPADNIYETFPNLYAIRGSPPRSCEKWYKSLDKVRQLGAQHMVPSHTRPLSGKKEINDVITIYRDAIQYVHDQTVRWMNKGFGVNEIVHKVKLPPKLAAHPYLQEHYGTVAWSVRGVYDSLIGWFDGDPVNLYPLTKAQRAGRWKQLLARDSKATADAKILQDALNSLKASDDKFELIGECMNDELQWALELSSLAVEASENQVKEEAKSLHVRVLRSLAKCSNNANARHYYLTIAREIESGLKLLMTKNSLRDLLLTHLNIDELMSFFPLRFKAEECDENTLLTVGMVFTDIQKSYYYTVRNCMVEYRKHPDAVPPNVDATLTTTSTTWREMVVQESSTVIQFATGGLTVTGSMLSFRTFMNLIETSF</sequence>
<keyword evidence="2" id="KW-0378">Hydrolase</keyword>
<dbReference type="GO" id="GO:0046872">
    <property type="term" value="F:metal ion binding"/>
    <property type="evidence" value="ECO:0007669"/>
    <property type="project" value="UniProtKB-KW"/>
</dbReference>
<protein>
    <submittedName>
        <fullName evidence="7">Alkyl/aryl-sulfatase BDS1</fullName>
    </submittedName>
</protein>
<dbReference type="GO" id="GO:0018741">
    <property type="term" value="F:linear primary-alkylsulfatase activity"/>
    <property type="evidence" value="ECO:0007669"/>
    <property type="project" value="InterPro"/>
</dbReference>
<dbReference type="SMART" id="SM00849">
    <property type="entry name" value="Lactamase_B"/>
    <property type="match status" value="1"/>
</dbReference>
<dbReference type="InterPro" id="IPR052195">
    <property type="entry name" value="Bact_Alkyl/Aryl-Sulfatase"/>
</dbReference>
<dbReference type="InterPro" id="IPR029229">
    <property type="entry name" value="Alkyl_sulf_C"/>
</dbReference>
<dbReference type="InterPro" id="IPR036527">
    <property type="entry name" value="SCP2_sterol-bd_dom_sf"/>
</dbReference>
<evidence type="ECO:0000256" key="5">
    <source>
        <dbReference type="SAM" id="SignalP"/>
    </source>
</evidence>
<dbReference type="PANTHER" id="PTHR43223:SF2">
    <property type="entry name" value="METALLO-BETA-LACTAMASE DOMAIN-CONTAINING PROTEIN"/>
    <property type="match status" value="1"/>
</dbReference>
<keyword evidence="3" id="KW-0862">Zinc</keyword>
<accession>A0A6F9DL08</accession>
<evidence type="ECO:0000313" key="7">
    <source>
        <dbReference type="EMBL" id="CAB3263668.1"/>
    </source>
</evidence>
<dbReference type="SUPFAM" id="SSF55718">
    <property type="entry name" value="SCP-like"/>
    <property type="match status" value="1"/>
</dbReference>
<gene>
    <name evidence="7" type="primary">Mblac2</name>
</gene>
<reference evidence="7" key="1">
    <citation type="submission" date="2020-04" db="EMBL/GenBank/DDBJ databases">
        <authorList>
            <person name="Neveu A P."/>
        </authorList>
    </citation>
    <scope>NUCLEOTIDE SEQUENCE</scope>
    <source>
        <tissue evidence="7">Whole embryo</tissue>
    </source>
</reference>
<dbReference type="CDD" id="cd07710">
    <property type="entry name" value="arylsulfatase_Sdsa1-like_MBL-fold"/>
    <property type="match status" value="1"/>
</dbReference>
<dbReference type="SUPFAM" id="SSF56281">
    <property type="entry name" value="Metallo-hydrolase/oxidoreductase"/>
    <property type="match status" value="1"/>
</dbReference>
<dbReference type="GO" id="GO:0046983">
    <property type="term" value="F:protein dimerization activity"/>
    <property type="evidence" value="ECO:0007669"/>
    <property type="project" value="InterPro"/>
</dbReference>
<dbReference type="PANTHER" id="PTHR43223">
    <property type="entry name" value="ALKYL/ARYL-SULFATASE"/>
    <property type="match status" value="1"/>
</dbReference>
<dbReference type="Pfam" id="PF14864">
    <property type="entry name" value="Alkyl_sulf_C"/>
    <property type="match status" value="1"/>
</dbReference>
<dbReference type="InterPro" id="IPR036866">
    <property type="entry name" value="RibonucZ/Hydroxyglut_hydro"/>
</dbReference>
<feature type="domain" description="Metallo-beta-lactamase" evidence="6">
    <location>
        <begin position="70"/>
        <end position="283"/>
    </location>
</feature>
<dbReference type="Pfam" id="PF14863">
    <property type="entry name" value="Alkyl_sulf_dimr"/>
    <property type="match status" value="1"/>
</dbReference>
<evidence type="ECO:0000256" key="4">
    <source>
        <dbReference type="ARBA" id="ARBA00033751"/>
    </source>
</evidence>
<dbReference type="InterPro" id="IPR038536">
    <property type="entry name" value="Alkyl/aryl-sulf_dimr_sf"/>
</dbReference>
<dbReference type="AlphaFoldDB" id="A0A6F9DL08"/>
<dbReference type="Gene3D" id="3.30.1050.10">
    <property type="entry name" value="SCP2 sterol-binding domain"/>
    <property type="match status" value="1"/>
</dbReference>